<keyword evidence="12 14" id="KW-0472">Membrane</keyword>
<proteinExistence type="predicted"/>
<keyword evidence="6 14" id="KW-0812">Transmembrane</keyword>
<dbReference type="AlphaFoldDB" id="A0A455T9B4"/>
<dbReference type="SUPFAM" id="SSF55781">
    <property type="entry name" value="GAF domain-like"/>
    <property type="match status" value="1"/>
</dbReference>
<dbReference type="InterPro" id="IPR003594">
    <property type="entry name" value="HATPase_dom"/>
</dbReference>
<dbReference type="SUPFAM" id="SSF55874">
    <property type="entry name" value="ATPase domain of HSP90 chaperone/DNA topoisomerase II/histidine kinase"/>
    <property type="match status" value="1"/>
</dbReference>
<dbReference type="GO" id="GO:0000155">
    <property type="term" value="F:phosphorelay sensor kinase activity"/>
    <property type="evidence" value="ECO:0007669"/>
    <property type="project" value="InterPro"/>
</dbReference>
<feature type="transmembrane region" description="Helical" evidence="14">
    <location>
        <begin position="57"/>
        <end position="85"/>
    </location>
</feature>
<keyword evidence="8" id="KW-0418">Kinase</keyword>
<dbReference type="Gene3D" id="1.20.120.620">
    <property type="entry name" value="Backbone structure of the membrane domain of e. Coli histidine kinase receptor kdpd"/>
    <property type="match status" value="1"/>
</dbReference>
<comment type="subcellular location">
    <subcellularLocation>
        <location evidence="2">Membrane</location>
        <topology evidence="2">Multi-pass membrane protein</topology>
    </subcellularLocation>
</comment>
<organism evidence="16">
    <name type="scientific">Thermogemmatispora argillosa</name>
    <dbReference type="NCBI Taxonomy" id="2045280"/>
    <lineage>
        <taxon>Bacteria</taxon>
        <taxon>Bacillati</taxon>
        <taxon>Chloroflexota</taxon>
        <taxon>Ktedonobacteria</taxon>
        <taxon>Thermogemmatisporales</taxon>
        <taxon>Thermogemmatisporaceae</taxon>
        <taxon>Thermogemmatispora</taxon>
    </lineage>
</organism>
<evidence type="ECO:0000256" key="14">
    <source>
        <dbReference type="SAM" id="Phobius"/>
    </source>
</evidence>
<evidence type="ECO:0000256" key="9">
    <source>
        <dbReference type="ARBA" id="ARBA00022840"/>
    </source>
</evidence>
<keyword evidence="7" id="KW-0547">Nucleotide-binding</keyword>
<keyword evidence="10 14" id="KW-1133">Transmembrane helix</keyword>
<dbReference type="FunFam" id="3.30.565.10:FF:000042">
    <property type="entry name" value="Two-component sensor histidine kinase KdpD"/>
    <property type="match status" value="1"/>
</dbReference>
<dbReference type="Pfam" id="PF13493">
    <property type="entry name" value="DUF4118"/>
    <property type="match status" value="1"/>
</dbReference>
<dbReference type="InterPro" id="IPR029016">
    <property type="entry name" value="GAF-like_dom_sf"/>
</dbReference>
<evidence type="ECO:0000256" key="1">
    <source>
        <dbReference type="ARBA" id="ARBA00000085"/>
    </source>
</evidence>
<feature type="transmembrane region" description="Helical" evidence="14">
    <location>
        <begin position="30"/>
        <end position="50"/>
    </location>
</feature>
<feature type="domain" description="Histidine kinase" evidence="15">
    <location>
        <begin position="345"/>
        <end position="567"/>
    </location>
</feature>
<accession>A0A455T9B4</accession>
<dbReference type="InterPro" id="IPR005467">
    <property type="entry name" value="His_kinase_dom"/>
</dbReference>
<evidence type="ECO:0000256" key="7">
    <source>
        <dbReference type="ARBA" id="ARBA00022741"/>
    </source>
</evidence>
<dbReference type="PANTHER" id="PTHR45569:SF1">
    <property type="entry name" value="SENSOR PROTEIN KDPD"/>
    <property type="match status" value="1"/>
</dbReference>
<evidence type="ECO:0000256" key="3">
    <source>
        <dbReference type="ARBA" id="ARBA00012438"/>
    </source>
</evidence>
<feature type="compositionally biased region" description="Basic and acidic residues" evidence="13">
    <location>
        <begin position="615"/>
        <end position="627"/>
    </location>
</feature>
<reference evidence="16" key="1">
    <citation type="submission" date="2018-12" db="EMBL/GenBank/DDBJ databases">
        <title>Novel natural products biosynthetic potential of the class Ktedonobacteria.</title>
        <authorList>
            <person name="Zheng Y."/>
            <person name="Saitou A."/>
            <person name="Wang C.M."/>
            <person name="Toyoda A."/>
            <person name="Minakuchi Y."/>
            <person name="Sekiguchi Y."/>
            <person name="Ueda K."/>
            <person name="Takano H."/>
            <person name="Sakai Y."/>
            <person name="Yokota A."/>
            <person name="Yabe S."/>
        </authorList>
    </citation>
    <scope>NUCLEOTIDE SEQUENCE</scope>
    <source>
        <strain evidence="16">A3-2</strain>
    </source>
</reference>
<feature type="transmembrane region" description="Helical" evidence="14">
    <location>
        <begin position="105"/>
        <end position="125"/>
    </location>
</feature>
<dbReference type="InterPro" id="IPR038318">
    <property type="entry name" value="KdpD_sf"/>
</dbReference>
<dbReference type="InterPro" id="IPR003661">
    <property type="entry name" value="HisK_dim/P_dom"/>
</dbReference>
<evidence type="ECO:0000256" key="6">
    <source>
        <dbReference type="ARBA" id="ARBA00022692"/>
    </source>
</evidence>
<dbReference type="SUPFAM" id="SSF47384">
    <property type="entry name" value="Homodimeric domain of signal transducing histidine kinase"/>
    <property type="match status" value="1"/>
</dbReference>
<dbReference type="CDD" id="cd00082">
    <property type="entry name" value="HisKA"/>
    <property type="match status" value="1"/>
</dbReference>
<comment type="catalytic activity">
    <reaction evidence="1">
        <text>ATP + protein L-histidine = ADP + protein N-phospho-L-histidine.</text>
        <dbReference type="EC" id="2.7.13.3"/>
    </reaction>
</comment>
<dbReference type="InterPro" id="IPR025201">
    <property type="entry name" value="KdpD_TM"/>
</dbReference>
<dbReference type="GO" id="GO:0005524">
    <property type="term" value="F:ATP binding"/>
    <property type="evidence" value="ECO:0007669"/>
    <property type="project" value="UniProtKB-KW"/>
</dbReference>
<dbReference type="GO" id="GO:0042802">
    <property type="term" value="F:identical protein binding"/>
    <property type="evidence" value="ECO:0007669"/>
    <property type="project" value="UniProtKB-ARBA"/>
</dbReference>
<dbReference type="GO" id="GO:0005886">
    <property type="term" value="C:plasma membrane"/>
    <property type="evidence" value="ECO:0007669"/>
    <property type="project" value="TreeGrafter"/>
</dbReference>
<dbReference type="PROSITE" id="PS50109">
    <property type="entry name" value="HIS_KIN"/>
    <property type="match status" value="1"/>
</dbReference>
<dbReference type="EC" id="2.7.13.3" evidence="3"/>
<dbReference type="SMART" id="SM00388">
    <property type="entry name" value="HisKA"/>
    <property type="match status" value="1"/>
</dbReference>
<evidence type="ECO:0000313" key="16">
    <source>
        <dbReference type="EMBL" id="BBH96068.1"/>
    </source>
</evidence>
<dbReference type="SMART" id="SM00387">
    <property type="entry name" value="HATPase_c"/>
    <property type="match status" value="1"/>
</dbReference>
<dbReference type="InterPro" id="IPR036097">
    <property type="entry name" value="HisK_dim/P_sf"/>
</dbReference>
<sequence length="627" mass="69569">MREEYHQGNHFPPLLARPRHSWGRLLVDTLLALLAAALVTAVIYIFALYPRIPNISLLYLLVVLALASTRGLYSAVLTSVLAFLFFDYFLVQPLYSLTVNRFEEWLALFVFLTAAIITGQMTNALRRQADEARRRERETRILYDLVRAANHEEDFQRQLTIVTQAVVQVFAPWGVSDCALLLPNEQGKLEILADARLPGERLQLSSDEQATAAWVMTNGQAAELHDVPLEGSGPYGRGLRATLQSSLRRWSRRRYIRLLPLKTGERVLGVLLLLMEETEWPHLARARSWQQRLKGQVATALEGPFFAAFLDQAAAIIERARLRREGLQLELLRQTDALRTALLSSVSHDLRTPLASIKAAASSLLQEDIVWDEESRRSFALTIEREADRLNRLVENLLDMSRIEGGALKPEKEWYPLDELVHDVLLQLQPLLQQRPVRVELEEDLPPVPIDYLQLSQVLTNLIENAVRHTPADSPIEIAARRCDGYVLVSVADRGPGIPPADLERIFDKFYRVRRGSGAGVGGGRAGGTGLGLAVCKGLIEAHGGRIWAENRPGGGAIFSFTLPLSDQPQAGESAGERALSTGPSTVATAAALPVQASPADQPTEIGSSSPAHVAQRERREEERPLS</sequence>
<dbReference type="InterPro" id="IPR052023">
    <property type="entry name" value="Histidine_kinase_KdpD"/>
</dbReference>
<dbReference type="PANTHER" id="PTHR45569">
    <property type="entry name" value="SENSOR PROTEIN KDPD"/>
    <property type="match status" value="1"/>
</dbReference>
<evidence type="ECO:0000256" key="12">
    <source>
        <dbReference type="ARBA" id="ARBA00023136"/>
    </source>
</evidence>
<evidence type="ECO:0000256" key="13">
    <source>
        <dbReference type="SAM" id="MobiDB-lite"/>
    </source>
</evidence>
<dbReference type="InterPro" id="IPR036890">
    <property type="entry name" value="HATPase_C_sf"/>
</dbReference>
<evidence type="ECO:0000256" key="2">
    <source>
        <dbReference type="ARBA" id="ARBA00004141"/>
    </source>
</evidence>
<dbReference type="Gene3D" id="3.30.565.10">
    <property type="entry name" value="Histidine kinase-like ATPase, C-terminal domain"/>
    <property type="match status" value="1"/>
</dbReference>
<gene>
    <name evidence="16" type="ORF">KTA_42670</name>
</gene>
<evidence type="ECO:0000256" key="8">
    <source>
        <dbReference type="ARBA" id="ARBA00022777"/>
    </source>
</evidence>
<feature type="region of interest" description="Disordered" evidence="13">
    <location>
        <begin position="568"/>
        <end position="627"/>
    </location>
</feature>
<feature type="compositionally biased region" description="Polar residues" evidence="13">
    <location>
        <begin position="599"/>
        <end position="611"/>
    </location>
</feature>
<evidence type="ECO:0000256" key="5">
    <source>
        <dbReference type="ARBA" id="ARBA00022679"/>
    </source>
</evidence>
<dbReference type="Gene3D" id="1.10.287.130">
    <property type="match status" value="1"/>
</dbReference>
<dbReference type="EMBL" id="AP019377">
    <property type="protein sequence ID" value="BBH96068.1"/>
    <property type="molecule type" value="Genomic_DNA"/>
</dbReference>
<dbReference type="Gene3D" id="3.30.450.40">
    <property type="match status" value="1"/>
</dbReference>
<keyword evidence="4" id="KW-0597">Phosphoprotein</keyword>
<protein>
    <recommendedName>
        <fullName evidence="3">histidine kinase</fullName>
        <ecNumber evidence="3">2.7.13.3</ecNumber>
    </recommendedName>
</protein>
<name>A0A455T9B4_9CHLR</name>
<dbReference type="Pfam" id="PF00512">
    <property type="entry name" value="HisKA"/>
    <property type="match status" value="1"/>
</dbReference>
<evidence type="ECO:0000259" key="15">
    <source>
        <dbReference type="PROSITE" id="PS50109"/>
    </source>
</evidence>
<dbReference type="InterPro" id="IPR004358">
    <property type="entry name" value="Sig_transdc_His_kin-like_C"/>
</dbReference>
<evidence type="ECO:0000256" key="10">
    <source>
        <dbReference type="ARBA" id="ARBA00022989"/>
    </source>
</evidence>
<evidence type="ECO:0000256" key="4">
    <source>
        <dbReference type="ARBA" id="ARBA00022553"/>
    </source>
</evidence>
<dbReference type="PRINTS" id="PR00344">
    <property type="entry name" value="BCTRLSENSOR"/>
</dbReference>
<evidence type="ECO:0000256" key="11">
    <source>
        <dbReference type="ARBA" id="ARBA00023012"/>
    </source>
</evidence>
<keyword evidence="5" id="KW-0808">Transferase</keyword>
<dbReference type="CDD" id="cd00075">
    <property type="entry name" value="HATPase"/>
    <property type="match status" value="1"/>
</dbReference>
<keyword evidence="11" id="KW-0902">Two-component regulatory system</keyword>
<keyword evidence="9" id="KW-0067">ATP-binding</keyword>
<dbReference type="Pfam" id="PF02518">
    <property type="entry name" value="HATPase_c"/>
    <property type="match status" value="1"/>
</dbReference>